<sequence>MTVKEKLPPDLVVATIPTLLRHAQAAHESPELKAAFEQLRAEKSRRGPFNPGESADDYDDYDDDEDEDMEAPADRISSPKKKQKQTGNAQVVRQAEHETVFEKQTELMTKMAESNQRILEHLLTQQSPGGRGVAPADFGVGVSGGPMVISPITPRSGGPGGMAEVDVAAEPMPRTVAQMRGSGMGAGPNSPR</sequence>
<evidence type="ECO:0000313" key="2">
    <source>
        <dbReference type="EMBL" id="CEM31246.1"/>
    </source>
</evidence>
<accession>A0A0G4GM59</accession>
<name>A0A0G4GM59_9ALVE</name>
<dbReference type="VEuPathDB" id="CryptoDB:Cvel_4917"/>
<feature type="region of interest" description="Disordered" evidence="1">
    <location>
        <begin position="24"/>
        <end position="97"/>
    </location>
</feature>
<protein>
    <submittedName>
        <fullName evidence="2">Uncharacterized protein</fullName>
    </submittedName>
</protein>
<dbReference type="EMBL" id="CDMZ01001347">
    <property type="protein sequence ID" value="CEM31246.1"/>
    <property type="molecule type" value="Genomic_DNA"/>
</dbReference>
<gene>
    <name evidence="2" type="ORF">Cvel_4917</name>
</gene>
<dbReference type="AlphaFoldDB" id="A0A0G4GM59"/>
<reference evidence="2" key="1">
    <citation type="submission" date="2014-11" db="EMBL/GenBank/DDBJ databases">
        <authorList>
            <person name="Otto D Thomas"/>
            <person name="Naeem Raeece"/>
        </authorList>
    </citation>
    <scope>NUCLEOTIDE SEQUENCE</scope>
</reference>
<evidence type="ECO:0000256" key="1">
    <source>
        <dbReference type="SAM" id="MobiDB-lite"/>
    </source>
</evidence>
<organism evidence="2">
    <name type="scientific">Chromera velia CCMP2878</name>
    <dbReference type="NCBI Taxonomy" id="1169474"/>
    <lineage>
        <taxon>Eukaryota</taxon>
        <taxon>Sar</taxon>
        <taxon>Alveolata</taxon>
        <taxon>Colpodellida</taxon>
        <taxon>Chromeraceae</taxon>
        <taxon>Chromera</taxon>
    </lineage>
</organism>
<feature type="compositionally biased region" description="Acidic residues" evidence="1">
    <location>
        <begin position="54"/>
        <end position="71"/>
    </location>
</feature>
<proteinExistence type="predicted"/>